<comment type="caution">
    <text evidence="2">The sequence shown here is derived from an EMBL/GenBank/DDBJ whole genome shotgun (WGS) entry which is preliminary data.</text>
</comment>
<sequence>MGVYNNSSSNNNSSNNNNSNTSAGGGFRSGYTTAPVAPYAFTSTPSLSNPKQQPPKIGERTSSKPDDSRNRYPAPDSISSSSSSSSDPSSRHQSSTSSATRDDTLQYSRPNTRPLSTISTSNLPPPQMTTSANRPSPDRYRRPGNRRSESQSASAQPSGSGMASVAAIYSQPIRSESNPSLPQVAAPAGATVKTLSIVDYAGQLRSQTVDDIHTHKNLSQQQMQNRRKSVGPDAFSPDSFQSFVRQEMSTMATPVSIQLSRPGSATSGSSKSQANEGGSRATGSANFQPSMRPGGKRAGSADSSNSANSSRPTSVL</sequence>
<feature type="region of interest" description="Disordered" evidence="1">
    <location>
        <begin position="217"/>
        <end position="238"/>
    </location>
</feature>
<proteinExistence type="predicted"/>
<dbReference type="Proteomes" id="UP001447188">
    <property type="component" value="Unassembled WGS sequence"/>
</dbReference>
<dbReference type="EMBL" id="JBBBZM010000062">
    <property type="protein sequence ID" value="KAL0635797.1"/>
    <property type="molecule type" value="Genomic_DNA"/>
</dbReference>
<feature type="compositionally biased region" description="Low complexity" evidence="1">
    <location>
        <begin position="1"/>
        <end position="20"/>
    </location>
</feature>
<name>A0ABR3GIN7_9PEZI</name>
<evidence type="ECO:0000313" key="2">
    <source>
        <dbReference type="EMBL" id="KAL0635797.1"/>
    </source>
</evidence>
<organism evidence="2 3">
    <name type="scientific">Discina gigas</name>
    <dbReference type="NCBI Taxonomy" id="1032678"/>
    <lineage>
        <taxon>Eukaryota</taxon>
        <taxon>Fungi</taxon>
        <taxon>Dikarya</taxon>
        <taxon>Ascomycota</taxon>
        <taxon>Pezizomycotina</taxon>
        <taxon>Pezizomycetes</taxon>
        <taxon>Pezizales</taxon>
        <taxon>Discinaceae</taxon>
        <taxon>Discina</taxon>
    </lineage>
</organism>
<accession>A0ABR3GIN7</accession>
<protein>
    <submittedName>
        <fullName evidence="2">Bud neck involved protein</fullName>
    </submittedName>
</protein>
<feature type="region of interest" description="Disordered" evidence="1">
    <location>
        <begin position="1"/>
        <end position="163"/>
    </location>
</feature>
<feature type="compositionally biased region" description="Low complexity" evidence="1">
    <location>
        <begin position="300"/>
        <end position="310"/>
    </location>
</feature>
<feature type="compositionally biased region" description="Basic and acidic residues" evidence="1">
    <location>
        <begin position="57"/>
        <end position="70"/>
    </location>
</feature>
<feature type="compositionally biased region" description="Polar residues" evidence="1">
    <location>
        <begin position="41"/>
        <end position="51"/>
    </location>
</feature>
<feature type="compositionally biased region" description="Low complexity" evidence="1">
    <location>
        <begin position="77"/>
        <end position="98"/>
    </location>
</feature>
<gene>
    <name evidence="2" type="primary">BNI4_2</name>
    <name evidence="2" type="ORF">Q9L58_005230</name>
</gene>
<feature type="region of interest" description="Disordered" evidence="1">
    <location>
        <begin position="258"/>
        <end position="316"/>
    </location>
</feature>
<feature type="compositionally biased region" description="Polar residues" evidence="1">
    <location>
        <begin position="258"/>
        <end position="289"/>
    </location>
</feature>
<feature type="compositionally biased region" description="Polar residues" evidence="1">
    <location>
        <begin position="105"/>
        <end position="134"/>
    </location>
</feature>
<evidence type="ECO:0000313" key="3">
    <source>
        <dbReference type="Proteomes" id="UP001447188"/>
    </source>
</evidence>
<keyword evidence="3" id="KW-1185">Reference proteome</keyword>
<feature type="compositionally biased region" description="Low complexity" evidence="1">
    <location>
        <begin position="150"/>
        <end position="163"/>
    </location>
</feature>
<evidence type="ECO:0000256" key="1">
    <source>
        <dbReference type="SAM" id="MobiDB-lite"/>
    </source>
</evidence>
<reference evidence="2 3" key="1">
    <citation type="submission" date="2024-02" db="EMBL/GenBank/DDBJ databases">
        <title>Discinaceae phylogenomics.</title>
        <authorList>
            <person name="Dirks A.C."/>
            <person name="James T.Y."/>
        </authorList>
    </citation>
    <scope>NUCLEOTIDE SEQUENCE [LARGE SCALE GENOMIC DNA]</scope>
    <source>
        <strain evidence="2 3">ACD0624</strain>
    </source>
</reference>
<feature type="compositionally biased region" description="Basic and acidic residues" evidence="1">
    <location>
        <begin position="136"/>
        <end position="149"/>
    </location>
</feature>